<dbReference type="RefSeq" id="WP_011019894.1">
    <property type="nucleotide sequence ID" value="NC_003551.1"/>
</dbReference>
<dbReference type="InterPro" id="IPR053637">
    <property type="entry name" value="Archaeal_lipid_biosynth_FwdD"/>
</dbReference>
<dbReference type="NCBIfam" id="NF042908">
    <property type="entry name" value="FMD_DH_FwdD"/>
    <property type="match status" value="1"/>
</dbReference>
<feature type="domain" description="Molybdopterin dinucleotide-binding" evidence="1">
    <location>
        <begin position="4"/>
        <end position="104"/>
    </location>
</feature>
<dbReference type="PaxDb" id="190192-MK1526"/>
<evidence type="ECO:0000259" key="1">
    <source>
        <dbReference type="Pfam" id="PF01568"/>
    </source>
</evidence>
<name>Q1MVQ4_METKA</name>
<accession>Q1MVQ4</accession>
<dbReference type="PIRSF" id="PIRSF015873">
    <property type="entry name" value="FwdD"/>
    <property type="match status" value="1"/>
</dbReference>
<protein>
    <submittedName>
        <fullName evidence="2">Formylmethanofuran dehydrogenase subunit D</fullName>
    </submittedName>
</protein>
<dbReference type="OrthoDB" id="116806at2157"/>
<evidence type="ECO:0000313" key="2">
    <source>
        <dbReference type="EMBL" id="AAM02739.1"/>
    </source>
</evidence>
<dbReference type="GeneID" id="1478121"/>
<dbReference type="Pfam" id="PF01568">
    <property type="entry name" value="Molydop_binding"/>
    <property type="match status" value="1"/>
</dbReference>
<organism evidence="2 3">
    <name type="scientific">Methanopyrus kandleri (strain AV19 / DSM 6324 / JCM 9639 / NBRC 100938)</name>
    <dbReference type="NCBI Taxonomy" id="190192"/>
    <lineage>
        <taxon>Archaea</taxon>
        <taxon>Methanobacteriati</taxon>
        <taxon>Methanobacteriota</taxon>
        <taxon>Methanomada group</taxon>
        <taxon>Methanopyri</taxon>
        <taxon>Methanopyrales</taxon>
        <taxon>Methanopyraceae</taxon>
        <taxon>Methanopyrus</taxon>
    </lineage>
</organism>
<dbReference type="EMBL" id="AE009439">
    <property type="protein sequence ID" value="AAM02739.1"/>
    <property type="molecule type" value="Genomic_DNA"/>
</dbReference>
<dbReference type="InParanoid" id="Q1MVQ4"/>
<dbReference type="InterPro" id="IPR009010">
    <property type="entry name" value="Asp_de-COase-like_dom_sf"/>
</dbReference>
<keyword evidence="3" id="KW-1185">Reference proteome</keyword>
<dbReference type="InterPro" id="IPR012040">
    <property type="entry name" value="Formylmethanofuran_DH_dsu"/>
</dbReference>
<dbReference type="KEGG" id="mka:MK1526"/>
<dbReference type="STRING" id="190192.MK1526"/>
<dbReference type="InterPro" id="IPR006657">
    <property type="entry name" value="MoPterin_dinucl-bd_dom"/>
</dbReference>
<dbReference type="Proteomes" id="UP000001826">
    <property type="component" value="Chromosome"/>
</dbReference>
<gene>
    <name evidence="2" type="primary">fwdD</name>
    <name evidence="2" type="ordered locus">MK1526</name>
</gene>
<reference evidence="2 3" key="1">
    <citation type="journal article" date="2002" name="Proc. Natl. Acad. Sci. U.S.A.">
        <title>The complete genome of hyperthermophile Methanopyrus kandleri AV19 and monophyly of archaeal methanogens.</title>
        <authorList>
            <person name="Slesarev A.I."/>
            <person name="Mezhevaya K.V."/>
            <person name="Makarova K.S."/>
            <person name="Polushin N.N."/>
            <person name="Shcherbinina O.V."/>
            <person name="Shakhova V.V."/>
            <person name="Belova G.I."/>
            <person name="Aravind L."/>
            <person name="Natale D.A."/>
            <person name="Rogozin I.B."/>
            <person name="Tatusov R.L."/>
            <person name="Wolf Y.I."/>
            <person name="Stetter K.O."/>
            <person name="Malykh A.G."/>
            <person name="Koonin E.V."/>
            <person name="Kozyavkin S.A."/>
        </authorList>
    </citation>
    <scope>NUCLEOTIDE SEQUENCE [LARGE SCALE GENOMIC DNA]</scope>
    <source>
        <strain evidence="3">AV19 / DSM 6324 / JCM 9639 / NBRC 100938</strain>
    </source>
</reference>
<dbReference type="Gene3D" id="2.40.40.20">
    <property type="match status" value="1"/>
</dbReference>
<dbReference type="GO" id="GO:0016491">
    <property type="term" value="F:oxidoreductase activity"/>
    <property type="evidence" value="ECO:0007669"/>
    <property type="project" value="InterPro"/>
</dbReference>
<dbReference type="EnsemblBacteria" id="AAM02739">
    <property type="protein sequence ID" value="AAM02739"/>
    <property type="gene ID" value="MK1526"/>
</dbReference>
<dbReference type="HOGENOM" id="CLU_123704_1_0_2"/>
<dbReference type="PATRIC" id="fig|190192.8.peg.1686"/>
<proteinExistence type="predicted"/>
<sequence length="131" mass="14462">MAEFTLLTGRTIWQGEAIETDKAGEIYPNATAICYFNPKDMSELGISEGDPVKVKSKYGEVIVRAKAADTDVPPRGIVFIPMGPWANKVVDPNTKSTGMPGFKGIKVEIEPTDEEPIEDMSEFMRSEYLSE</sequence>
<dbReference type="AlphaFoldDB" id="Q1MVQ4"/>
<dbReference type="SUPFAM" id="SSF50692">
    <property type="entry name" value="ADC-like"/>
    <property type="match status" value="1"/>
</dbReference>
<dbReference type="GO" id="GO:0043546">
    <property type="term" value="F:molybdopterin cofactor binding"/>
    <property type="evidence" value="ECO:0007669"/>
    <property type="project" value="InterPro"/>
</dbReference>
<dbReference type="FunCoup" id="Q1MVQ4">
    <property type="interactions" value="67"/>
</dbReference>
<evidence type="ECO:0000313" key="3">
    <source>
        <dbReference type="Proteomes" id="UP000001826"/>
    </source>
</evidence>